<dbReference type="PROSITE" id="PS00383">
    <property type="entry name" value="TYR_PHOSPHATASE_1"/>
    <property type="match status" value="1"/>
</dbReference>
<comment type="similarity">
    <text evidence="1">Belongs to the protein-tyrosine phosphatase family.</text>
</comment>
<sequence>MTPARVIALDGATNVRDLGGYETADGRSVRWRRLFRGSRLSHLTAADLETMRALGIRTVCDLRGAGECALAPGLAGAVVARVRALPIEPTLKHAIDGAAAGWPPDGAPPEEVMAEIYRSFALEHFQVYRELLSLLLEDDGLPLLFHCTAGKDRTGFGAAVILRLLGVSAKDVVGDYLLTNRHWKGTGRLDHCPEPIRAAITRARLAYLRAAFSAIDAGFGSFERYAAEMLGVDSHAAAELRARLLA</sequence>
<name>A0A1Y6BRV5_9PROT</name>
<evidence type="ECO:0000259" key="2">
    <source>
        <dbReference type="PROSITE" id="PS50056"/>
    </source>
</evidence>
<keyword evidence="4" id="KW-1185">Reference proteome</keyword>
<evidence type="ECO:0000256" key="1">
    <source>
        <dbReference type="ARBA" id="ARBA00009580"/>
    </source>
</evidence>
<accession>A0A1Y6BRV5</accession>
<reference evidence="3 4" key="1">
    <citation type="submission" date="2017-04" db="EMBL/GenBank/DDBJ databases">
        <authorList>
            <person name="Afonso C.L."/>
            <person name="Miller P.J."/>
            <person name="Scott M.A."/>
            <person name="Spackman E."/>
            <person name="Goraichik I."/>
            <person name="Dimitrov K.M."/>
            <person name="Suarez D.L."/>
            <person name="Swayne D.E."/>
        </authorList>
    </citation>
    <scope>NUCLEOTIDE SEQUENCE [LARGE SCALE GENOMIC DNA]</scope>
    <source>
        <strain evidence="3 4">USBA 355</strain>
    </source>
</reference>
<evidence type="ECO:0000313" key="3">
    <source>
        <dbReference type="EMBL" id="SMF24933.1"/>
    </source>
</evidence>
<dbReference type="PANTHER" id="PTHR31126">
    <property type="entry name" value="TYROSINE-PROTEIN PHOSPHATASE"/>
    <property type="match status" value="1"/>
</dbReference>
<dbReference type="PROSITE" id="PS50056">
    <property type="entry name" value="TYR_PHOSPHATASE_2"/>
    <property type="match status" value="1"/>
</dbReference>
<dbReference type="InterPro" id="IPR000387">
    <property type="entry name" value="Tyr_Pase_dom"/>
</dbReference>
<dbReference type="PANTHER" id="PTHR31126:SF1">
    <property type="entry name" value="TYROSINE SPECIFIC PROTEIN PHOSPHATASES DOMAIN-CONTAINING PROTEIN"/>
    <property type="match status" value="1"/>
</dbReference>
<dbReference type="Pfam" id="PF13350">
    <property type="entry name" value="Y_phosphatase3"/>
    <property type="match status" value="1"/>
</dbReference>
<organism evidence="3 4">
    <name type="scientific">Tistlia consotensis USBA 355</name>
    <dbReference type="NCBI Taxonomy" id="560819"/>
    <lineage>
        <taxon>Bacteria</taxon>
        <taxon>Pseudomonadati</taxon>
        <taxon>Pseudomonadota</taxon>
        <taxon>Alphaproteobacteria</taxon>
        <taxon>Rhodospirillales</taxon>
        <taxon>Rhodovibrionaceae</taxon>
        <taxon>Tistlia</taxon>
    </lineage>
</organism>
<dbReference type="InterPro" id="IPR026893">
    <property type="entry name" value="Tyr/Ser_Pase_IphP-type"/>
</dbReference>
<evidence type="ECO:0000313" key="4">
    <source>
        <dbReference type="Proteomes" id="UP000192917"/>
    </source>
</evidence>
<dbReference type="EMBL" id="FWZX01000008">
    <property type="protein sequence ID" value="SMF24933.1"/>
    <property type="molecule type" value="Genomic_DNA"/>
</dbReference>
<dbReference type="GO" id="GO:0004721">
    <property type="term" value="F:phosphoprotein phosphatase activity"/>
    <property type="evidence" value="ECO:0007669"/>
    <property type="project" value="InterPro"/>
</dbReference>
<dbReference type="Proteomes" id="UP000192917">
    <property type="component" value="Unassembled WGS sequence"/>
</dbReference>
<dbReference type="STRING" id="560819.SAMN05428998_108111"/>
<feature type="domain" description="Tyrosine specific protein phosphatases" evidence="2">
    <location>
        <begin position="122"/>
        <end position="173"/>
    </location>
</feature>
<dbReference type="SUPFAM" id="SSF52799">
    <property type="entry name" value="(Phosphotyrosine protein) phosphatases II"/>
    <property type="match status" value="1"/>
</dbReference>
<proteinExistence type="inferred from homology"/>
<dbReference type="RefSeq" id="WP_159460202.1">
    <property type="nucleotide sequence ID" value="NZ_FWZX01000008.1"/>
</dbReference>
<dbReference type="Gene3D" id="3.90.190.10">
    <property type="entry name" value="Protein tyrosine phosphatase superfamily"/>
    <property type="match status" value="1"/>
</dbReference>
<dbReference type="InterPro" id="IPR016130">
    <property type="entry name" value="Tyr_Pase_AS"/>
</dbReference>
<gene>
    <name evidence="3" type="ORF">SAMN05428998_108111</name>
</gene>
<dbReference type="InterPro" id="IPR029021">
    <property type="entry name" value="Prot-tyrosine_phosphatase-like"/>
</dbReference>
<protein>
    <submittedName>
        <fullName evidence="3">Protein tyrosine/serine phosphatase</fullName>
    </submittedName>
</protein>
<dbReference type="AlphaFoldDB" id="A0A1Y6BRV5"/>